<protein>
    <submittedName>
        <fullName evidence="4">Epoxide hydrolase 4</fullName>
    </submittedName>
</protein>
<dbReference type="GO" id="GO:0004301">
    <property type="term" value="F:epoxide hydrolase activity"/>
    <property type="evidence" value="ECO:0007669"/>
    <property type="project" value="UniProtKB-ARBA"/>
</dbReference>
<dbReference type="PRINTS" id="PR00412">
    <property type="entry name" value="EPOXHYDRLASE"/>
</dbReference>
<organism evidence="4 5">
    <name type="scientific">Paramuricea clavata</name>
    <name type="common">Red gorgonian</name>
    <name type="synonym">Violescent sea-whip</name>
    <dbReference type="NCBI Taxonomy" id="317549"/>
    <lineage>
        <taxon>Eukaryota</taxon>
        <taxon>Metazoa</taxon>
        <taxon>Cnidaria</taxon>
        <taxon>Anthozoa</taxon>
        <taxon>Octocorallia</taxon>
        <taxon>Malacalcyonacea</taxon>
        <taxon>Plexauridae</taxon>
        <taxon>Paramuricea</taxon>
    </lineage>
</organism>
<dbReference type="Proteomes" id="UP001152795">
    <property type="component" value="Unassembled WGS sequence"/>
</dbReference>
<comment type="caution">
    <text evidence="4">The sequence shown here is derived from an EMBL/GenBank/DDBJ whole genome shotgun (WGS) entry which is preliminary data.</text>
</comment>
<keyword evidence="5" id="KW-1185">Reference proteome</keyword>
<sequence>MTIGLFWYSWRFQLKEFSKDYRVVAVDLRGYGWSDKPVKTSSYKISCLAQDTKEIVEALGYTSCSLVGHDWGGLISWSVAHRFPEIVNKLVILNCPHPKFVSLQF</sequence>
<evidence type="ECO:0000313" key="4">
    <source>
        <dbReference type="EMBL" id="CAB4003117.1"/>
    </source>
</evidence>
<dbReference type="PANTHER" id="PTHR43329">
    <property type="entry name" value="EPOXIDE HYDROLASE"/>
    <property type="match status" value="1"/>
</dbReference>
<comment type="similarity">
    <text evidence="2">Belongs to the AB hydrolase superfamily. Epoxide hydrolase family.</text>
</comment>
<evidence type="ECO:0000256" key="2">
    <source>
        <dbReference type="ARBA" id="ARBA00038334"/>
    </source>
</evidence>
<dbReference type="AlphaFoldDB" id="A0A7D9IBP1"/>
<dbReference type="EMBL" id="CACRXK020004543">
    <property type="protein sequence ID" value="CAB4003117.1"/>
    <property type="molecule type" value="Genomic_DNA"/>
</dbReference>
<name>A0A7D9IBP1_PARCT</name>
<evidence type="ECO:0000256" key="1">
    <source>
        <dbReference type="ARBA" id="ARBA00022801"/>
    </source>
</evidence>
<feature type="domain" description="AB hydrolase-1" evidence="3">
    <location>
        <begin position="7"/>
        <end position="99"/>
    </location>
</feature>
<dbReference type="SUPFAM" id="SSF53474">
    <property type="entry name" value="alpha/beta-Hydrolases"/>
    <property type="match status" value="1"/>
</dbReference>
<evidence type="ECO:0000313" key="5">
    <source>
        <dbReference type="Proteomes" id="UP001152795"/>
    </source>
</evidence>
<keyword evidence="1 4" id="KW-0378">Hydrolase</keyword>
<dbReference type="OrthoDB" id="408373at2759"/>
<dbReference type="Pfam" id="PF00561">
    <property type="entry name" value="Abhydrolase_1"/>
    <property type="match status" value="1"/>
</dbReference>
<dbReference type="PRINTS" id="PR00111">
    <property type="entry name" value="ABHYDROLASE"/>
</dbReference>
<dbReference type="InterPro" id="IPR000073">
    <property type="entry name" value="AB_hydrolase_1"/>
</dbReference>
<reference evidence="4" key="1">
    <citation type="submission" date="2020-04" db="EMBL/GenBank/DDBJ databases">
        <authorList>
            <person name="Alioto T."/>
            <person name="Alioto T."/>
            <person name="Gomez Garrido J."/>
        </authorList>
    </citation>
    <scope>NUCLEOTIDE SEQUENCE</scope>
    <source>
        <strain evidence="4">A484AB</strain>
    </source>
</reference>
<dbReference type="InterPro" id="IPR029058">
    <property type="entry name" value="AB_hydrolase_fold"/>
</dbReference>
<dbReference type="Gene3D" id="3.40.50.1820">
    <property type="entry name" value="alpha/beta hydrolase"/>
    <property type="match status" value="1"/>
</dbReference>
<evidence type="ECO:0000259" key="3">
    <source>
        <dbReference type="Pfam" id="PF00561"/>
    </source>
</evidence>
<dbReference type="InterPro" id="IPR000639">
    <property type="entry name" value="Epox_hydrolase-like"/>
</dbReference>
<accession>A0A7D9IBP1</accession>
<gene>
    <name evidence="4" type="ORF">PACLA_8A039949</name>
</gene>
<proteinExistence type="inferred from homology"/>